<evidence type="ECO:0000256" key="2">
    <source>
        <dbReference type="ARBA" id="ARBA00022448"/>
    </source>
</evidence>
<dbReference type="PANTHER" id="PTHR43298:SF2">
    <property type="entry name" value="FMN_FAD EXPORTER YEEO-RELATED"/>
    <property type="match status" value="1"/>
</dbReference>
<name>A0A1I2FIM9_9BACT</name>
<evidence type="ECO:0000256" key="5">
    <source>
        <dbReference type="ARBA" id="ARBA00022692"/>
    </source>
</evidence>
<feature type="transmembrane region" description="Helical" evidence="10">
    <location>
        <begin position="357"/>
        <end position="379"/>
    </location>
</feature>
<dbReference type="PIRSF" id="PIRSF006603">
    <property type="entry name" value="DinF"/>
    <property type="match status" value="1"/>
</dbReference>
<dbReference type="InterPro" id="IPR002528">
    <property type="entry name" value="MATE_fam"/>
</dbReference>
<dbReference type="AlphaFoldDB" id="A0A1I2FIM9"/>
<keyword evidence="6 10" id="KW-1133">Transmembrane helix</keyword>
<dbReference type="EMBL" id="FONY01000014">
    <property type="protein sequence ID" value="SFF05272.1"/>
    <property type="molecule type" value="Genomic_DNA"/>
</dbReference>
<feature type="transmembrane region" description="Helical" evidence="10">
    <location>
        <begin position="236"/>
        <end position="257"/>
    </location>
</feature>
<dbReference type="Proteomes" id="UP000199513">
    <property type="component" value="Unassembled WGS sequence"/>
</dbReference>
<dbReference type="STRING" id="1003.SAMN04488541_101428"/>
<evidence type="ECO:0000313" key="12">
    <source>
        <dbReference type="Proteomes" id="UP000199513"/>
    </source>
</evidence>
<feature type="transmembrane region" description="Helical" evidence="10">
    <location>
        <begin position="130"/>
        <end position="148"/>
    </location>
</feature>
<protein>
    <recommendedName>
        <fullName evidence="9">Multidrug-efflux transporter</fullName>
    </recommendedName>
</protein>
<dbReference type="NCBIfam" id="TIGR00797">
    <property type="entry name" value="matE"/>
    <property type="match status" value="1"/>
</dbReference>
<dbReference type="InterPro" id="IPR048279">
    <property type="entry name" value="MdtK-like"/>
</dbReference>
<evidence type="ECO:0000256" key="1">
    <source>
        <dbReference type="ARBA" id="ARBA00004651"/>
    </source>
</evidence>
<keyword evidence="7" id="KW-0406">Ion transport</keyword>
<keyword evidence="3" id="KW-0050">Antiport</keyword>
<dbReference type="GO" id="GO:0006811">
    <property type="term" value="P:monoatomic ion transport"/>
    <property type="evidence" value="ECO:0007669"/>
    <property type="project" value="UniProtKB-KW"/>
</dbReference>
<evidence type="ECO:0000256" key="9">
    <source>
        <dbReference type="ARBA" id="ARBA00031636"/>
    </source>
</evidence>
<keyword evidence="8 10" id="KW-0472">Membrane</keyword>
<keyword evidence="2" id="KW-0813">Transport</keyword>
<evidence type="ECO:0000256" key="8">
    <source>
        <dbReference type="ARBA" id="ARBA00023136"/>
    </source>
</evidence>
<evidence type="ECO:0000256" key="6">
    <source>
        <dbReference type="ARBA" id="ARBA00022989"/>
    </source>
</evidence>
<evidence type="ECO:0000256" key="3">
    <source>
        <dbReference type="ARBA" id="ARBA00022449"/>
    </source>
</evidence>
<organism evidence="11 12">
    <name type="scientific">Thermoflexibacter ruber</name>
    <dbReference type="NCBI Taxonomy" id="1003"/>
    <lineage>
        <taxon>Bacteria</taxon>
        <taxon>Pseudomonadati</taxon>
        <taxon>Bacteroidota</taxon>
        <taxon>Cytophagia</taxon>
        <taxon>Cytophagales</taxon>
        <taxon>Thermoflexibacteraceae</taxon>
        <taxon>Thermoflexibacter</taxon>
    </lineage>
</organism>
<dbReference type="GO" id="GO:0042910">
    <property type="term" value="F:xenobiotic transmembrane transporter activity"/>
    <property type="evidence" value="ECO:0007669"/>
    <property type="project" value="InterPro"/>
</dbReference>
<feature type="transmembrane region" description="Helical" evidence="10">
    <location>
        <begin position="192"/>
        <end position="215"/>
    </location>
</feature>
<evidence type="ECO:0000256" key="10">
    <source>
        <dbReference type="SAM" id="Phobius"/>
    </source>
</evidence>
<dbReference type="CDD" id="cd13131">
    <property type="entry name" value="MATE_NorM_like"/>
    <property type="match status" value="1"/>
</dbReference>
<keyword evidence="4" id="KW-1003">Cell membrane</keyword>
<feature type="transmembrane region" description="Helical" evidence="10">
    <location>
        <begin position="417"/>
        <end position="438"/>
    </location>
</feature>
<dbReference type="OrthoDB" id="9780160at2"/>
<dbReference type="PANTHER" id="PTHR43298">
    <property type="entry name" value="MULTIDRUG RESISTANCE PROTEIN NORM-RELATED"/>
    <property type="match status" value="1"/>
</dbReference>
<keyword evidence="12" id="KW-1185">Reference proteome</keyword>
<dbReference type="Pfam" id="PF01554">
    <property type="entry name" value="MatE"/>
    <property type="match status" value="2"/>
</dbReference>
<feature type="transmembrane region" description="Helical" evidence="10">
    <location>
        <begin position="318"/>
        <end position="337"/>
    </location>
</feature>
<accession>A0A1I2FIM9</accession>
<comment type="subcellular location">
    <subcellularLocation>
        <location evidence="1">Cell membrane</location>
        <topology evidence="1">Multi-pass membrane protein</topology>
    </subcellularLocation>
</comment>
<feature type="transmembrane region" description="Helical" evidence="10">
    <location>
        <begin position="277"/>
        <end position="298"/>
    </location>
</feature>
<gene>
    <name evidence="11" type="ORF">SAMN04488541_101428</name>
</gene>
<proteinExistence type="predicted"/>
<feature type="transmembrane region" description="Helical" evidence="10">
    <location>
        <begin position="50"/>
        <end position="74"/>
    </location>
</feature>
<dbReference type="RefSeq" id="WP_091544257.1">
    <property type="nucleotide sequence ID" value="NZ_FONY01000014.1"/>
</dbReference>
<dbReference type="GO" id="GO:0005886">
    <property type="term" value="C:plasma membrane"/>
    <property type="evidence" value="ECO:0007669"/>
    <property type="project" value="UniProtKB-SubCell"/>
</dbReference>
<reference evidence="11 12" key="1">
    <citation type="submission" date="2016-10" db="EMBL/GenBank/DDBJ databases">
        <authorList>
            <person name="de Groot N.N."/>
        </authorList>
    </citation>
    <scope>NUCLEOTIDE SEQUENCE [LARGE SCALE GENOMIC DNA]</scope>
    <source>
        <strain>GEY</strain>
        <strain evidence="12">DSM 9560</strain>
    </source>
</reference>
<dbReference type="InterPro" id="IPR050222">
    <property type="entry name" value="MATE_MdtK"/>
</dbReference>
<feature type="transmembrane region" description="Helical" evidence="10">
    <location>
        <begin position="94"/>
        <end position="115"/>
    </location>
</feature>
<evidence type="ECO:0000313" key="11">
    <source>
        <dbReference type="EMBL" id="SFF05272.1"/>
    </source>
</evidence>
<evidence type="ECO:0000256" key="7">
    <source>
        <dbReference type="ARBA" id="ARBA00023065"/>
    </source>
</evidence>
<evidence type="ECO:0000256" key="4">
    <source>
        <dbReference type="ARBA" id="ARBA00022475"/>
    </source>
</evidence>
<dbReference type="GO" id="GO:0015297">
    <property type="term" value="F:antiporter activity"/>
    <property type="evidence" value="ECO:0007669"/>
    <property type="project" value="UniProtKB-KW"/>
</dbReference>
<feature type="transmembrane region" description="Helical" evidence="10">
    <location>
        <begin position="169"/>
        <end position="186"/>
    </location>
</feature>
<sequence length="448" mass="48632">MFTQAYFSHYRQTIHLALPIIAGQLSQILISLADNTMVGNFDSQSLAASALANAIFWSIFIVGIGITLGLTPPVAASSATGDIKTCQRYFKHGIVLYSSIGFFIFLFIVAISFFLDSLGQQLEVATLARPYLQILGGSAFFVLIFQSIKQFMHGISHTKEPMYIEFGEAGLNILLNYTFIFGNFGFPALGLLGAGIATILARMLGCIALVILFVSSSHFAKYREGFEWKVFAFKDFKYLIKLGVPIGLSMLFETSAFAMSNVMMGWIGADELAAHQIALNVASTTFLVAMGISSATAVRTANQLGLKNVGELRMAGKAGMLINLVFMASCVLIISIFHNVIPMLYVKEVEVQKIASILLIVAALFQLSDGLQVACMGALRGITDVKIPTFITLFAYWGIGIPLGYVLGFVLDIGAVGIWISLFIALTVAAILLTLRFLDKSKRIIQVA</sequence>
<feature type="transmembrane region" description="Helical" evidence="10">
    <location>
        <begin position="391"/>
        <end position="411"/>
    </location>
</feature>
<feature type="transmembrane region" description="Helical" evidence="10">
    <location>
        <begin position="12"/>
        <end position="30"/>
    </location>
</feature>
<keyword evidence="5 10" id="KW-0812">Transmembrane</keyword>